<dbReference type="Gene3D" id="1.10.10.10">
    <property type="entry name" value="Winged helix-like DNA-binding domain superfamily/Winged helix DNA-binding domain"/>
    <property type="match status" value="1"/>
</dbReference>
<dbReference type="PANTHER" id="PTHR30136:SF35">
    <property type="entry name" value="HTH-TYPE TRANSCRIPTIONAL REGULATOR RV1719"/>
    <property type="match status" value="1"/>
</dbReference>
<evidence type="ECO:0000256" key="2">
    <source>
        <dbReference type="ARBA" id="ARBA00023125"/>
    </source>
</evidence>
<feature type="domain" description="HTH iclR-type" evidence="4">
    <location>
        <begin position="2"/>
        <end position="64"/>
    </location>
</feature>
<dbReference type="SMART" id="SM00346">
    <property type="entry name" value="HTH_ICLR"/>
    <property type="match status" value="1"/>
</dbReference>
<name>A0ABT9XIY2_9BACL</name>
<dbReference type="Gene3D" id="3.30.450.40">
    <property type="match status" value="1"/>
</dbReference>
<dbReference type="SUPFAM" id="SSF55781">
    <property type="entry name" value="GAF domain-like"/>
    <property type="match status" value="1"/>
</dbReference>
<comment type="caution">
    <text evidence="6">The sequence shown here is derived from an EMBL/GenBank/DDBJ whole genome shotgun (WGS) entry which is preliminary data.</text>
</comment>
<evidence type="ECO:0000259" key="4">
    <source>
        <dbReference type="PROSITE" id="PS51077"/>
    </source>
</evidence>
<proteinExistence type="predicted"/>
<dbReference type="RefSeq" id="WP_307016326.1">
    <property type="nucleotide sequence ID" value="NZ_JAUANV010000017.1"/>
</dbReference>
<dbReference type="Pfam" id="PF01614">
    <property type="entry name" value="IclR_C"/>
    <property type="match status" value="1"/>
</dbReference>
<keyword evidence="1" id="KW-0805">Transcription regulation</keyword>
<dbReference type="InterPro" id="IPR050707">
    <property type="entry name" value="HTH_MetabolicPath_Reg"/>
</dbReference>
<keyword evidence="3" id="KW-0804">Transcription</keyword>
<keyword evidence="2 6" id="KW-0238">DNA-binding</keyword>
<dbReference type="GO" id="GO:0003677">
    <property type="term" value="F:DNA binding"/>
    <property type="evidence" value="ECO:0007669"/>
    <property type="project" value="UniProtKB-KW"/>
</dbReference>
<sequence>MLSSVHHVVMVLRAFRLDRPEMSLADLSRATGLPKSTANKCIHTLVTEGFLERVEGSSKYRPSLRMFEIGNFVLKQMELVREATPLVRHLAKQTGETAHLTYYENGEVIWLLRVDSPTSYQLYSRVGRRAPAMAAASGKAILAFLSEDALSGVLEKGWRKLTIHTNASREVLLRDLERVRVDGYSFQAGEVDRGIASVGAPIFNHRAQAIASVSVAGPIERFHPDAVRRIGRLAIQTGLAISERLGYRGVQTPVRGGLRNED</sequence>
<dbReference type="InterPro" id="IPR036388">
    <property type="entry name" value="WH-like_DNA-bd_sf"/>
</dbReference>
<keyword evidence="7" id="KW-1185">Reference proteome</keyword>
<gene>
    <name evidence="6" type="ORF">J2S03_002132</name>
</gene>
<protein>
    <submittedName>
        <fullName evidence="6">DNA-binding IclR family transcriptional regulator</fullName>
    </submittedName>
</protein>
<organism evidence="6 7">
    <name type="scientific">Alicyclobacillus cycloheptanicus</name>
    <dbReference type="NCBI Taxonomy" id="1457"/>
    <lineage>
        <taxon>Bacteria</taxon>
        <taxon>Bacillati</taxon>
        <taxon>Bacillota</taxon>
        <taxon>Bacilli</taxon>
        <taxon>Bacillales</taxon>
        <taxon>Alicyclobacillaceae</taxon>
        <taxon>Alicyclobacillus</taxon>
    </lineage>
</organism>
<dbReference type="PROSITE" id="PS51078">
    <property type="entry name" value="ICLR_ED"/>
    <property type="match status" value="1"/>
</dbReference>
<dbReference type="InterPro" id="IPR029016">
    <property type="entry name" value="GAF-like_dom_sf"/>
</dbReference>
<dbReference type="Pfam" id="PF09339">
    <property type="entry name" value="HTH_IclR"/>
    <property type="match status" value="1"/>
</dbReference>
<evidence type="ECO:0000256" key="1">
    <source>
        <dbReference type="ARBA" id="ARBA00023015"/>
    </source>
</evidence>
<dbReference type="PROSITE" id="PS51077">
    <property type="entry name" value="HTH_ICLR"/>
    <property type="match status" value="1"/>
</dbReference>
<dbReference type="InterPro" id="IPR014757">
    <property type="entry name" value="Tscrpt_reg_IclR_C"/>
</dbReference>
<evidence type="ECO:0000313" key="6">
    <source>
        <dbReference type="EMBL" id="MDQ0190268.1"/>
    </source>
</evidence>
<dbReference type="InterPro" id="IPR036390">
    <property type="entry name" value="WH_DNA-bd_sf"/>
</dbReference>
<evidence type="ECO:0000259" key="5">
    <source>
        <dbReference type="PROSITE" id="PS51078"/>
    </source>
</evidence>
<dbReference type="SUPFAM" id="SSF46785">
    <property type="entry name" value="Winged helix' DNA-binding domain"/>
    <property type="match status" value="1"/>
</dbReference>
<dbReference type="PANTHER" id="PTHR30136">
    <property type="entry name" value="HELIX-TURN-HELIX TRANSCRIPTIONAL REGULATOR, ICLR FAMILY"/>
    <property type="match status" value="1"/>
</dbReference>
<dbReference type="Proteomes" id="UP001232973">
    <property type="component" value="Unassembled WGS sequence"/>
</dbReference>
<evidence type="ECO:0000256" key="3">
    <source>
        <dbReference type="ARBA" id="ARBA00023163"/>
    </source>
</evidence>
<reference evidence="6 7" key="1">
    <citation type="submission" date="2023-07" db="EMBL/GenBank/DDBJ databases">
        <title>Genomic Encyclopedia of Type Strains, Phase IV (KMG-IV): sequencing the most valuable type-strain genomes for metagenomic binning, comparative biology and taxonomic classification.</title>
        <authorList>
            <person name="Goeker M."/>
        </authorList>
    </citation>
    <scope>NUCLEOTIDE SEQUENCE [LARGE SCALE GENOMIC DNA]</scope>
    <source>
        <strain evidence="6 7">DSM 4006</strain>
    </source>
</reference>
<dbReference type="EMBL" id="JAUSTP010000016">
    <property type="protein sequence ID" value="MDQ0190268.1"/>
    <property type="molecule type" value="Genomic_DNA"/>
</dbReference>
<accession>A0ABT9XIY2</accession>
<dbReference type="InterPro" id="IPR005471">
    <property type="entry name" value="Tscrpt_reg_IclR_N"/>
</dbReference>
<feature type="domain" description="IclR-ED" evidence="5">
    <location>
        <begin position="65"/>
        <end position="247"/>
    </location>
</feature>
<evidence type="ECO:0000313" key="7">
    <source>
        <dbReference type="Proteomes" id="UP001232973"/>
    </source>
</evidence>